<comment type="caution">
    <text evidence="2">The sequence shown here is derived from an EMBL/GenBank/DDBJ whole genome shotgun (WGS) entry which is preliminary data.</text>
</comment>
<gene>
    <name evidence="2" type="ORF">BGZ95_007923</name>
</gene>
<protein>
    <submittedName>
        <fullName evidence="2">Uncharacterized protein</fullName>
    </submittedName>
</protein>
<feature type="compositionally biased region" description="Basic and acidic residues" evidence="1">
    <location>
        <begin position="38"/>
        <end position="50"/>
    </location>
</feature>
<feature type="region of interest" description="Disordered" evidence="1">
    <location>
        <begin position="27"/>
        <end position="71"/>
    </location>
</feature>
<proteinExistence type="predicted"/>
<evidence type="ECO:0000313" key="3">
    <source>
        <dbReference type="Proteomes" id="UP001194580"/>
    </source>
</evidence>
<feature type="non-terminal residue" evidence="2">
    <location>
        <position position="1"/>
    </location>
</feature>
<organism evidence="2 3">
    <name type="scientific">Linnemannia exigua</name>
    <dbReference type="NCBI Taxonomy" id="604196"/>
    <lineage>
        <taxon>Eukaryota</taxon>
        <taxon>Fungi</taxon>
        <taxon>Fungi incertae sedis</taxon>
        <taxon>Mucoromycota</taxon>
        <taxon>Mortierellomycotina</taxon>
        <taxon>Mortierellomycetes</taxon>
        <taxon>Mortierellales</taxon>
        <taxon>Mortierellaceae</taxon>
        <taxon>Linnemannia</taxon>
    </lineage>
</organism>
<evidence type="ECO:0000313" key="2">
    <source>
        <dbReference type="EMBL" id="KAG0248644.1"/>
    </source>
</evidence>
<accession>A0AAD4D093</accession>
<evidence type="ECO:0000256" key="1">
    <source>
        <dbReference type="SAM" id="MobiDB-lite"/>
    </source>
</evidence>
<feature type="non-terminal residue" evidence="2">
    <location>
        <position position="71"/>
    </location>
</feature>
<feature type="compositionally biased region" description="Basic and acidic residues" evidence="1">
    <location>
        <begin position="60"/>
        <end position="71"/>
    </location>
</feature>
<dbReference type="AlphaFoldDB" id="A0AAD4D093"/>
<sequence length="71" mass="8359">TIKYALGWLQLNWQSLQNPPVKIDKRMHTNRASSWSIEHPDGRETDDAKENWNQSTLHDLPQHEEDIPLVE</sequence>
<name>A0AAD4D093_9FUNG</name>
<keyword evidence="3" id="KW-1185">Reference proteome</keyword>
<dbReference type="EMBL" id="JAAAIL010003993">
    <property type="protein sequence ID" value="KAG0248644.1"/>
    <property type="molecule type" value="Genomic_DNA"/>
</dbReference>
<dbReference type="Proteomes" id="UP001194580">
    <property type="component" value="Unassembled WGS sequence"/>
</dbReference>
<reference evidence="2" key="1">
    <citation type="journal article" date="2020" name="Fungal Divers.">
        <title>Resolving the Mortierellaceae phylogeny through synthesis of multi-gene phylogenetics and phylogenomics.</title>
        <authorList>
            <person name="Vandepol N."/>
            <person name="Liber J."/>
            <person name="Desiro A."/>
            <person name="Na H."/>
            <person name="Kennedy M."/>
            <person name="Barry K."/>
            <person name="Grigoriev I.V."/>
            <person name="Miller A.N."/>
            <person name="O'Donnell K."/>
            <person name="Stajich J.E."/>
            <person name="Bonito G."/>
        </authorList>
    </citation>
    <scope>NUCLEOTIDE SEQUENCE</scope>
    <source>
        <strain evidence="2">NRRL 28262</strain>
    </source>
</reference>